<evidence type="ECO:0000256" key="2">
    <source>
        <dbReference type="ARBA" id="ARBA00022771"/>
    </source>
</evidence>
<keyword evidence="3" id="KW-0862">Zinc</keyword>
<name>A0A4D5XEG5_9VIRU</name>
<gene>
    <name evidence="6" type="ORF">LCDPAC01_02510</name>
</gene>
<accession>A0A4D5XEG5</accession>
<evidence type="ECO:0000256" key="3">
    <source>
        <dbReference type="ARBA" id="ARBA00022833"/>
    </source>
</evidence>
<dbReference type="SUPFAM" id="SSF57783">
    <property type="entry name" value="Zinc beta-ribbon"/>
    <property type="match status" value="1"/>
</dbReference>
<evidence type="ECO:0000259" key="5">
    <source>
        <dbReference type="PROSITE" id="PS51133"/>
    </source>
</evidence>
<dbReference type="Gene3D" id="2.20.25.10">
    <property type="match status" value="1"/>
</dbReference>
<dbReference type="GO" id="GO:0003676">
    <property type="term" value="F:nucleic acid binding"/>
    <property type="evidence" value="ECO:0007669"/>
    <property type="project" value="InterPro"/>
</dbReference>
<organism evidence="6">
    <name type="scientific">Pithovirus LCDPAC01</name>
    <dbReference type="NCBI Taxonomy" id="2506600"/>
    <lineage>
        <taxon>Viruses</taxon>
        <taxon>Pithoviruses</taxon>
    </lineage>
</organism>
<protein>
    <submittedName>
        <fullName evidence="6">Transcription factor S-II</fullName>
    </submittedName>
</protein>
<dbReference type="Pfam" id="PF01096">
    <property type="entry name" value="Zn_ribbon_TFIIS"/>
    <property type="match status" value="1"/>
</dbReference>
<feature type="domain" description="TFIIS-type" evidence="5">
    <location>
        <begin position="120"/>
        <end position="162"/>
    </location>
</feature>
<sequence length="164" mass="19128">MPSKKKSVSKRSVAKLSPERLATKNALITKFKSNAPEYEKLIFEMCCRLALKYEESAEEIYGKYAYEKVGELLTSEDTKSILDDLKKNVLDWESCVYKDFRERQISYNAQIAEGVRVEKGEFPCRNKDCKSRECYYYQSQDRSSDEGMSTYVVCTKCGTRYRFN</sequence>
<dbReference type="GO" id="GO:0006351">
    <property type="term" value="P:DNA-templated transcription"/>
    <property type="evidence" value="ECO:0007669"/>
    <property type="project" value="InterPro"/>
</dbReference>
<dbReference type="PROSITE" id="PS51133">
    <property type="entry name" value="ZF_TFIIS_2"/>
    <property type="match status" value="1"/>
</dbReference>
<keyword evidence="1" id="KW-0479">Metal-binding</keyword>
<proteinExistence type="predicted"/>
<evidence type="ECO:0000313" key="6">
    <source>
        <dbReference type="EMBL" id="QBK84770.1"/>
    </source>
</evidence>
<evidence type="ECO:0000256" key="4">
    <source>
        <dbReference type="PROSITE-ProRule" id="PRU00472"/>
    </source>
</evidence>
<keyword evidence="2 4" id="KW-0863">Zinc-finger</keyword>
<reference evidence="6" key="1">
    <citation type="journal article" date="2019" name="MBio">
        <title>Virus Genomes from Deep Sea Sediments Expand the Ocean Megavirome and Support Independent Origins of Viral Gigantism.</title>
        <authorList>
            <person name="Backstrom D."/>
            <person name="Yutin N."/>
            <person name="Jorgensen S.L."/>
            <person name="Dharamshi J."/>
            <person name="Homa F."/>
            <person name="Zaremba-Niedwiedzka K."/>
            <person name="Spang A."/>
            <person name="Wolf Y.I."/>
            <person name="Koonin E.V."/>
            <person name="Ettema T.J."/>
        </authorList>
    </citation>
    <scope>NUCLEOTIDE SEQUENCE</scope>
</reference>
<evidence type="ECO:0000256" key="1">
    <source>
        <dbReference type="ARBA" id="ARBA00022723"/>
    </source>
</evidence>
<dbReference type="InterPro" id="IPR001222">
    <property type="entry name" value="Znf_TFIIS"/>
</dbReference>
<dbReference type="EMBL" id="MK500294">
    <property type="protein sequence ID" value="QBK84770.1"/>
    <property type="molecule type" value="Genomic_DNA"/>
</dbReference>
<dbReference type="GO" id="GO:0008270">
    <property type="term" value="F:zinc ion binding"/>
    <property type="evidence" value="ECO:0007669"/>
    <property type="project" value="UniProtKB-KW"/>
</dbReference>
<dbReference type="SMART" id="SM00440">
    <property type="entry name" value="ZnF_C2C2"/>
    <property type="match status" value="1"/>
</dbReference>